<evidence type="ECO:0000256" key="1">
    <source>
        <dbReference type="ARBA" id="ARBA00006360"/>
    </source>
</evidence>
<keyword evidence="5" id="KW-0235">DNA replication</keyword>
<dbReference type="GO" id="GO:0003887">
    <property type="term" value="F:DNA-directed DNA polymerase activity"/>
    <property type="evidence" value="ECO:0007669"/>
    <property type="project" value="UniProtKB-EC"/>
</dbReference>
<dbReference type="SUPFAM" id="SSF52540">
    <property type="entry name" value="P-loop containing nucleoside triphosphate hydrolases"/>
    <property type="match status" value="1"/>
</dbReference>
<comment type="catalytic activity">
    <reaction evidence="11">
        <text>DNA(n) + a 2'-deoxyribonucleoside 5'-triphosphate = DNA(n+1) + diphosphate</text>
        <dbReference type="Rhea" id="RHEA:22508"/>
        <dbReference type="Rhea" id="RHEA-COMP:17339"/>
        <dbReference type="Rhea" id="RHEA-COMP:17340"/>
        <dbReference type="ChEBI" id="CHEBI:33019"/>
        <dbReference type="ChEBI" id="CHEBI:61560"/>
        <dbReference type="ChEBI" id="CHEBI:173112"/>
        <dbReference type="EC" id="2.7.7.7"/>
    </reaction>
</comment>
<dbReference type="InterPro" id="IPR012763">
    <property type="entry name" value="DNA_pol_III_sug/sutau_N"/>
</dbReference>
<protein>
    <recommendedName>
        <fullName evidence="2">DNA-directed DNA polymerase</fullName>
        <ecNumber evidence="2">2.7.7.7</ecNumber>
    </recommendedName>
</protein>
<dbReference type="InterPro" id="IPR008921">
    <property type="entry name" value="DNA_pol3_clamp-load_cplx_C"/>
</dbReference>
<dbReference type="RefSeq" id="WP_275470375.1">
    <property type="nucleotide sequence ID" value="NZ_JAPDSH010000001.1"/>
</dbReference>
<accession>A0ABT5WYJ1</accession>
<feature type="compositionally biased region" description="Polar residues" evidence="12">
    <location>
        <begin position="534"/>
        <end position="543"/>
    </location>
</feature>
<evidence type="ECO:0000256" key="4">
    <source>
        <dbReference type="ARBA" id="ARBA00022695"/>
    </source>
</evidence>
<dbReference type="Gene3D" id="3.40.50.300">
    <property type="entry name" value="P-loop containing nucleotide triphosphate hydrolases"/>
    <property type="match status" value="1"/>
</dbReference>
<dbReference type="InterPro" id="IPR022754">
    <property type="entry name" value="DNA_pol_III_gamma-3"/>
</dbReference>
<feature type="region of interest" description="Disordered" evidence="12">
    <location>
        <begin position="403"/>
        <end position="429"/>
    </location>
</feature>
<dbReference type="PANTHER" id="PTHR11669:SF0">
    <property type="entry name" value="PROTEIN STICHEL-LIKE 2"/>
    <property type="match status" value="1"/>
</dbReference>
<keyword evidence="4 14" id="KW-0548">Nucleotidyltransferase</keyword>
<comment type="caution">
    <text evidence="14">The sequence shown here is derived from an EMBL/GenBank/DDBJ whole genome shotgun (WGS) entry which is preliminary data.</text>
</comment>
<keyword evidence="9" id="KW-0067">ATP-binding</keyword>
<evidence type="ECO:0000256" key="7">
    <source>
        <dbReference type="ARBA" id="ARBA00022741"/>
    </source>
</evidence>
<proteinExistence type="inferred from homology"/>
<dbReference type="InterPro" id="IPR050238">
    <property type="entry name" value="DNA_Rep/Repair_Clamp_Loader"/>
</dbReference>
<dbReference type="Pfam" id="PF13177">
    <property type="entry name" value="DNA_pol3_delta2"/>
    <property type="match status" value="1"/>
</dbReference>
<evidence type="ECO:0000259" key="13">
    <source>
        <dbReference type="SMART" id="SM00382"/>
    </source>
</evidence>
<evidence type="ECO:0000256" key="11">
    <source>
        <dbReference type="ARBA" id="ARBA00049244"/>
    </source>
</evidence>
<gene>
    <name evidence="14" type="primary">dnaX</name>
    <name evidence="14" type="ORF">OL233_00235</name>
</gene>
<dbReference type="Pfam" id="PF12169">
    <property type="entry name" value="DNA_pol3_gamma3"/>
    <property type="match status" value="1"/>
</dbReference>
<keyword evidence="10" id="KW-0239">DNA-directed DNA polymerase</keyword>
<feature type="region of interest" description="Disordered" evidence="12">
    <location>
        <begin position="534"/>
        <end position="553"/>
    </location>
</feature>
<dbReference type="SUPFAM" id="SSF48019">
    <property type="entry name" value="post-AAA+ oligomerization domain-like"/>
    <property type="match status" value="1"/>
</dbReference>
<dbReference type="Gene3D" id="1.10.8.60">
    <property type="match status" value="1"/>
</dbReference>
<evidence type="ECO:0000256" key="9">
    <source>
        <dbReference type="ARBA" id="ARBA00022840"/>
    </source>
</evidence>
<dbReference type="CDD" id="cd00009">
    <property type="entry name" value="AAA"/>
    <property type="match status" value="1"/>
</dbReference>
<dbReference type="Pfam" id="PF22608">
    <property type="entry name" value="DNAX_ATPase_lid"/>
    <property type="match status" value="1"/>
</dbReference>
<organism evidence="14 15">
    <name type="scientific">Vagococcus proximus</name>
    <dbReference type="NCBI Taxonomy" id="2991417"/>
    <lineage>
        <taxon>Bacteria</taxon>
        <taxon>Bacillati</taxon>
        <taxon>Bacillota</taxon>
        <taxon>Bacilli</taxon>
        <taxon>Lactobacillales</taxon>
        <taxon>Enterococcaceae</taxon>
        <taxon>Vagococcus</taxon>
    </lineage>
</organism>
<reference evidence="14" key="1">
    <citation type="submission" date="2022-10" db="EMBL/GenBank/DDBJ databases">
        <title>Vagococcus sp. isolated from poultry meat.</title>
        <authorList>
            <person name="Johansson P."/>
            <person name="Bjorkroth J."/>
        </authorList>
    </citation>
    <scope>NUCLEOTIDE SEQUENCE</scope>
    <source>
        <strain evidence="14">PNs007</strain>
    </source>
</reference>
<evidence type="ECO:0000256" key="5">
    <source>
        <dbReference type="ARBA" id="ARBA00022705"/>
    </source>
</evidence>
<keyword evidence="6" id="KW-0479">Metal-binding</keyword>
<dbReference type="Gene3D" id="1.20.272.10">
    <property type="match status" value="1"/>
</dbReference>
<dbReference type="InterPro" id="IPR027417">
    <property type="entry name" value="P-loop_NTPase"/>
</dbReference>
<evidence type="ECO:0000256" key="8">
    <source>
        <dbReference type="ARBA" id="ARBA00022833"/>
    </source>
</evidence>
<dbReference type="PANTHER" id="PTHR11669">
    <property type="entry name" value="REPLICATION FACTOR C / DNA POLYMERASE III GAMMA-TAU SUBUNIT"/>
    <property type="match status" value="1"/>
</dbReference>
<dbReference type="EMBL" id="JAPDSH010000001">
    <property type="protein sequence ID" value="MDF0478699.1"/>
    <property type="molecule type" value="Genomic_DNA"/>
</dbReference>
<dbReference type="NCBIfam" id="TIGR02397">
    <property type="entry name" value="dnaX_nterm"/>
    <property type="match status" value="1"/>
</dbReference>
<dbReference type="NCBIfam" id="NF004046">
    <property type="entry name" value="PRK05563.1"/>
    <property type="match status" value="1"/>
</dbReference>
<keyword evidence="7" id="KW-0547">Nucleotide-binding</keyword>
<evidence type="ECO:0000256" key="12">
    <source>
        <dbReference type="SAM" id="MobiDB-lite"/>
    </source>
</evidence>
<dbReference type="Proteomes" id="UP001147148">
    <property type="component" value="Unassembled WGS sequence"/>
</dbReference>
<comment type="similarity">
    <text evidence="1">Belongs to the DnaX/STICHEL family.</text>
</comment>
<dbReference type="EC" id="2.7.7.7" evidence="2"/>
<name>A0ABT5WYJ1_9ENTE</name>
<dbReference type="InterPro" id="IPR045085">
    <property type="entry name" value="HLD_clamp_pol_III_gamma_tau"/>
</dbReference>
<evidence type="ECO:0000256" key="6">
    <source>
        <dbReference type="ARBA" id="ARBA00022723"/>
    </source>
</evidence>
<dbReference type="SMART" id="SM00382">
    <property type="entry name" value="AAA"/>
    <property type="match status" value="1"/>
</dbReference>
<evidence type="ECO:0000256" key="3">
    <source>
        <dbReference type="ARBA" id="ARBA00022679"/>
    </source>
</evidence>
<evidence type="ECO:0000313" key="15">
    <source>
        <dbReference type="Proteomes" id="UP001147148"/>
    </source>
</evidence>
<evidence type="ECO:0000256" key="10">
    <source>
        <dbReference type="ARBA" id="ARBA00022932"/>
    </source>
</evidence>
<keyword evidence="8" id="KW-0862">Zinc</keyword>
<keyword evidence="15" id="KW-1185">Reference proteome</keyword>
<evidence type="ECO:0000313" key="14">
    <source>
        <dbReference type="EMBL" id="MDF0478699.1"/>
    </source>
</evidence>
<evidence type="ECO:0000256" key="2">
    <source>
        <dbReference type="ARBA" id="ARBA00012417"/>
    </source>
</evidence>
<dbReference type="InterPro" id="IPR001270">
    <property type="entry name" value="ClpA/B"/>
</dbReference>
<sequence length="588" mass="65357">MSYQALYRVWRSQRFDTIVGQQMVTQTLKNAIIQNKTSHAYLFTGPRGTGKTSAAKIFAKAINCPNNQDGEPCNDCDICKGITEGRLNDVIEIDAASNNGVEEIRDIREKVKYAPTQATYKVYIIDEVHMLSTGAFNALLKTLEEPPSNVIFILATTEPHKIPLTIISRTQRFDFKRIDTSDIVTHLGHILTEMSVEYEEQSLFVIARAAEGGMRDALSILDQALSFSEGRLTTDTALKVTGSLTAERLDQLVSSCFKHETEQGLTLLQALLSEGKESSRMLEDLLLYCRDLLMYQQAPNLLISQNGMMTDLFKELSDQMPAALIYEYISILSDTQKEVRFTNHPDIYLEVAVVKLSNAGSLTTAPAQLDATPVDSVGVSPTVSDEVVQGLLERMSQLEARFKEVGSQQGVQSSKKETPKKSPSKSSYRLPTERVYQVLNEATRPQLVQVQEAWDELLQLLTVTQRAMLKASQPVAASPKGLVLAFDYEIVCQRASEDTELHTNTKQGLQRLLQFEPAIVCIPSDKWAGLRNDFINQRPSSPSDEQEAPDEGAYVQIEGEAEQVQTETTAVDTAVELFGEDVVEVLND</sequence>
<dbReference type="PRINTS" id="PR00300">
    <property type="entry name" value="CLPPROTEASEA"/>
</dbReference>
<keyword evidence="3 14" id="KW-0808">Transferase</keyword>
<dbReference type="InterPro" id="IPR003593">
    <property type="entry name" value="AAA+_ATPase"/>
</dbReference>
<feature type="domain" description="AAA+ ATPase" evidence="13">
    <location>
        <begin position="37"/>
        <end position="179"/>
    </location>
</feature>
<dbReference type="CDD" id="cd18137">
    <property type="entry name" value="HLD_clamp_pol_III_gamma_tau"/>
    <property type="match status" value="1"/>
</dbReference>